<dbReference type="InterPro" id="IPR029068">
    <property type="entry name" value="Glyas_Bleomycin-R_OHBP_Dase"/>
</dbReference>
<gene>
    <name evidence="2" type="ORF">GCM10010517_24850</name>
</gene>
<dbReference type="CDD" id="cd06587">
    <property type="entry name" value="VOC"/>
    <property type="match status" value="1"/>
</dbReference>
<accession>A0ABN3VX26</accession>
<dbReference type="InterPro" id="IPR041581">
    <property type="entry name" value="Glyoxalase_6"/>
</dbReference>
<reference evidence="2 3" key="1">
    <citation type="journal article" date="2019" name="Int. J. Syst. Evol. Microbiol.">
        <title>The Global Catalogue of Microorganisms (GCM) 10K type strain sequencing project: providing services to taxonomists for standard genome sequencing and annotation.</title>
        <authorList>
            <consortium name="The Broad Institute Genomics Platform"/>
            <consortium name="The Broad Institute Genome Sequencing Center for Infectious Disease"/>
            <person name="Wu L."/>
            <person name="Ma J."/>
        </authorList>
    </citation>
    <scope>NUCLEOTIDE SEQUENCE [LARGE SCALE GENOMIC DNA]</scope>
    <source>
        <strain evidence="2 3">JCM 6242</strain>
    </source>
</reference>
<feature type="domain" description="Glyoxalase-like" evidence="1">
    <location>
        <begin position="5"/>
        <end position="146"/>
    </location>
</feature>
<sequence>MTRFQVTIDCADPDRLARFWAGALGYKPEDPPAGFATWKEYWRDVGVPEEELDDRVDSIVDPEGTGPRIWFQQVPESKTVKNRLHFDVRASGGRGLPPEMRREQVRAEVDRLVGAGATVLRVLDEPGIDHYAVTMHDPEGNEFCVT</sequence>
<proteinExistence type="predicted"/>
<comment type="caution">
    <text evidence="2">The sequence shown here is derived from an EMBL/GenBank/DDBJ whole genome shotgun (WGS) entry which is preliminary data.</text>
</comment>
<dbReference type="PANTHER" id="PTHR35908">
    <property type="entry name" value="HYPOTHETICAL FUSION PROTEIN"/>
    <property type="match status" value="1"/>
</dbReference>
<dbReference type="Pfam" id="PF18029">
    <property type="entry name" value="Glyoxalase_6"/>
    <property type="match status" value="1"/>
</dbReference>
<evidence type="ECO:0000313" key="2">
    <source>
        <dbReference type="EMBL" id="GAA2865499.1"/>
    </source>
</evidence>
<protein>
    <submittedName>
        <fullName evidence="2">VOC family protein</fullName>
    </submittedName>
</protein>
<evidence type="ECO:0000313" key="3">
    <source>
        <dbReference type="Proteomes" id="UP001500831"/>
    </source>
</evidence>
<evidence type="ECO:0000259" key="1">
    <source>
        <dbReference type="Pfam" id="PF18029"/>
    </source>
</evidence>
<dbReference type="Proteomes" id="UP001500831">
    <property type="component" value="Unassembled WGS sequence"/>
</dbReference>
<organism evidence="2 3">
    <name type="scientific">Streptosporangium fragile</name>
    <dbReference type="NCBI Taxonomy" id="46186"/>
    <lineage>
        <taxon>Bacteria</taxon>
        <taxon>Bacillati</taxon>
        <taxon>Actinomycetota</taxon>
        <taxon>Actinomycetes</taxon>
        <taxon>Streptosporangiales</taxon>
        <taxon>Streptosporangiaceae</taxon>
        <taxon>Streptosporangium</taxon>
    </lineage>
</organism>
<dbReference type="Gene3D" id="3.10.180.10">
    <property type="entry name" value="2,3-Dihydroxybiphenyl 1,2-Dioxygenase, domain 1"/>
    <property type="match status" value="1"/>
</dbReference>
<dbReference type="PANTHER" id="PTHR35908:SF1">
    <property type="entry name" value="CONSERVED PROTEIN"/>
    <property type="match status" value="1"/>
</dbReference>
<dbReference type="SUPFAM" id="SSF54593">
    <property type="entry name" value="Glyoxalase/Bleomycin resistance protein/Dihydroxybiphenyl dioxygenase"/>
    <property type="match status" value="1"/>
</dbReference>
<name>A0ABN3VX26_9ACTN</name>
<keyword evidence="3" id="KW-1185">Reference proteome</keyword>
<dbReference type="EMBL" id="BAAAVI010000014">
    <property type="protein sequence ID" value="GAA2865499.1"/>
    <property type="molecule type" value="Genomic_DNA"/>
</dbReference>
<dbReference type="RefSeq" id="WP_344970671.1">
    <property type="nucleotide sequence ID" value="NZ_BAAAVI010000014.1"/>
</dbReference>